<gene>
    <name evidence="3" type="ORF">BW732_06690</name>
</gene>
<evidence type="ECO:0000313" key="3">
    <source>
        <dbReference type="EMBL" id="AQP53936.1"/>
    </source>
</evidence>
<dbReference type="InterPro" id="IPR027994">
    <property type="entry name" value="WxL_dom"/>
</dbReference>
<dbReference type="KEGG" id="vpi:BW732_06690"/>
<proteinExistence type="predicted"/>
<protein>
    <recommendedName>
        <fullName evidence="2">WxL domain-containing protein</fullName>
    </recommendedName>
</protein>
<evidence type="ECO:0000313" key="4">
    <source>
        <dbReference type="Proteomes" id="UP000188246"/>
    </source>
</evidence>
<dbReference type="AlphaFoldDB" id="A0A1Q2D689"/>
<accession>A0A1Q2D689</accession>
<organism evidence="3 4">
    <name type="scientific">Vagococcus penaei</name>
    <dbReference type="NCBI Taxonomy" id="633807"/>
    <lineage>
        <taxon>Bacteria</taxon>
        <taxon>Bacillati</taxon>
        <taxon>Bacillota</taxon>
        <taxon>Bacilli</taxon>
        <taxon>Lactobacillales</taxon>
        <taxon>Enterococcaceae</taxon>
        <taxon>Vagococcus</taxon>
    </lineage>
</organism>
<reference evidence="3 4" key="1">
    <citation type="journal article" date="2010" name="Int. J. Syst. Evol. Microbiol.">
        <title>Vagococcus penaei sp. nov., isolated from spoilage microbiota of cooked shrimp (Penaeus vannamei).</title>
        <authorList>
            <person name="Jaffres E."/>
            <person name="Prevost H."/>
            <person name="Rossero A."/>
            <person name="Joffraud J.J."/>
            <person name="Dousset X."/>
        </authorList>
    </citation>
    <scope>NUCLEOTIDE SEQUENCE [LARGE SCALE GENOMIC DNA]</scope>
    <source>
        <strain evidence="3 4">CD276</strain>
    </source>
</reference>
<sequence>MKFRPLGTLVVLTVLANIIFDPMIAKADIATELPSNGILTVESGTINPSNPDPENPITSQYIPDPENPEKSLSPTDWGFVTNGTDMSKGIFALTNLNFGTIKVGSQQAYAAPLKLMGKDEENKDVVKETRGNMIVFGDISGEATGYTISAQLTKQFALKNAPNQTLKGSTITYTNPLLVTSVFDGAPVSQITGQLNPKVVLDESGAAQDVVRANKGEGAGFWSLEFGQSKDYNGLGNLATDAQSVVLTIPPITANVISKGDYVAEVTWTLGAVK</sequence>
<dbReference type="Pfam" id="PF13731">
    <property type="entry name" value="WxL"/>
    <property type="match status" value="1"/>
</dbReference>
<dbReference type="Proteomes" id="UP000188246">
    <property type="component" value="Chromosome"/>
</dbReference>
<evidence type="ECO:0000259" key="2">
    <source>
        <dbReference type="Pfam" id="PF13731"/>
    </source>
</evidence>
<keyword evidence="4" id="KW-1185">Reference proteome</keyword>
<dbReference type="EMBL" id="CP019609">
    <property type="protein sequence ID" value="AQP53936.1"/>
    <property type="molecule type" value="Genomic_DNA"/>
</dbReference>
<feature type="domain" description="WxL" evidence="2">
    <location>
        <begin position="31"/>
        <end position="271"/>
    </location>
</feature>
<feature type="region of interest" description="Disordered" evidence="1">
    <location>
        <begin position="44"/>
        <end position="73"/>
    </location>
</feature>
<dbReference type="STRING" id="633807.BW732_06690"/>
<name>A0A1Q2D689_9ENTE</name>
<evidence type="ECO:0000256" key="1">
    <source>
        <dbReference type="SAM" id="MobiDB-lite"/>
    </source>
</evidence>